<dbReference type="EMBL" id="KB469312">
    <property type="protein sequence ID" value="EPQ51039.1"/>
    <property type="molecule type" value="Genomic_DNA"/>
</dbReference>
<proteinExistence type="predicted"/>
<keyword evidence="2" id="KW-1185">Reference proteome</keyword>
<sequence>MPVYLAIVMHRVCCISPEKRVSDSSYGLIISAKPGLLDRSRWASLLLDSSHWEVETNAHTRGASISIDVGNRRRPTLIQKGRGPLDSSRIALLRSM</sequence>
<evidence type="ECO:0000313" key="2">
    <source>
        <dbReference type="Proteomes" id="UP000030669"/>
    </source>
</evidence>
<dbReference type="GeneID" id="19299563"/>
<dbReference type="RefSeq" id="XP_007870483.1">
    <property type="nucleotide sequence ID" value="XM_007872292.1"/>
</dbReference>
<dbReference type="KEGG" id="gtr:GLOTRDRAFT_112534"/>
<protein>
    <submittedName>
        <fullName evidence="1">Uncharacterized protein</fullName>
    </submittedName>
</protein>
<reference evidence="1 2" key="1">
    <citation type="journal article" date="2012" name="Science">
        <title>The Paleozoic origin of enzymatic lignin decomposition reconstructed from 31 fungal genomes.</title>
        <authorList>
            <person name="Floudas D."/>
            <person name="Binder M."/>
            <person name="Riley R."/>
            <person name="Barry K."/>
            <person name="Blanchette R.A."/>
            <person name="Henrissat B."/>
            <person name="Martinez A.T."/>
            <person name="Otillar R."/>
            <person name="Spatafora J.W."/>
            <person name="Yadav J.S."/>
            <person name="Aerts A."/>
            <person name="Benoit I."/>
            <person name="Boyd A."/>
            <person name="Carlson A."/>
            <person name="Copeland A."/>
            <person name="Coutinho P.M."/>
            <person name="de Vries R.P."/>
            <person name="Ferreira P."/>
            <person name="Findley K."/>
            <person name="Foster B."/>
            <person name="Gaskell J."/>
            <person name="Glotzer D."/>
            <person name="Gorecki P."/>
            <person name="Heitman J."/>
            <person name="Hesse C."/>
            <person name="Hori C."/>
            <person name="Igarashi K."/>
            <person name="Jurgens J.A."/>
            <person name="Kallen N."/>
            <person name="Kersten P."/>
            <person name="Kohler A."/>
            <person name="Kuees U."/>
            <person name="Kumar T.K.A."/>
            <person name="Kuo A."/>
            <person name="LaButti K."/>
            <person name="Larrondo L.F."/>
            <person name="Lindquist E."/>
            <person name="Ling A."/>
            <person name="Lombard V."/>
            <person name="Lucas S."/>
            <person name="Lundell T."/>
            <person name="Martin R."/>
            <person name="McLaughlin D.J."/>
            <person name="Morgenstern I."/>
            <person name="Morin E."/>
            <person name="Murat C."/>
            <person name="Nagy L.G."/>
            <person name="Nolan M."/>
            <person name="Ohm R.A."/>
            <person name="Patyshakuliyeva A."/>
            <person name="Rokas A."/>
            <person name="Ruiz-Duenas F.J."/>
            <person name="Sabat G."/>
            <person name="Salamov A."/>
            <person name="Samejima M."/>
            <person name="Schmutz J."/>
            <person name="Slot J.C."/>
            <person name="St John F."/>
            <person name="Stenlid J."/>
            <person name="Sun H."/>
            <person name="Sun S."/>
            <person name="Syed K."/>
            <person name="Tsang A."/>
            <person name="Wiebenga A."/>
            <person name="Young D."/>
            <person name="Pisabarro A."/>
            <person name="Eastwood D.C."/>
            <person name="Martin F."/>
            <person name="Cullen D."/>
            <person name="Grigoriev I.V."/>
            <person name="Hibbett D.S."/>
        </authorList>
    </citation>
    <scope>NUCLEOTIDE SEQUENCE [LARGE SCALE GENOMIC DNA]</scope>
    <source>
        <strain evidence="1 2">ATCC 11539</strain>
    </source>
</reference>
<accession>S7REZ3</accession>
<feature type="non-terminal residue" evidence="1">
    <location>
        <position position="1"/>
    </location>
</feature>
<name>S7REZ3_GLOTA</name>
<organism evidence="1 2">
    <name type="scientific">Gloeophyllum trabeum (strain ATCC 11539 / FP-39264 / Madison 617)</name>
    <name type="common">Brown rot fungus</name>
    <dbReference type="NCBI Taxonomy" id="670483"/>
    <lineage>
        <taxon>Eukaryota</taxon>
        <taxon>Fungi</taxon>
        <taxon>Dikarya</taxon>
        <taxon>Basidiomycota</taxon>
        <taxon>Agaricomycotina</taxon>
        <taxon>Agaricomycetes</taxon>
        <taxon>Gloeophyllales</taxon>
        <taxon>Gloeophyllaceae</taxon>
        <taxon>Gloeophyllum</taxon>
    </lineage>
</organism>
<dbReference type="AlphaFoldDB" id="S7REZ3"/>
<dbReference type="HOGENOM" id="CLU_2359945_0_0_1"/>
<gene>
    <name evidence="1" type="ORF">GLOTRDRAFT_112534</name>
</gene>
<dbReference type="Proteomes" id="UP000030669">
    <property type="component" value="Unassembled WGS sequence"/>
</dbReference>
<evidence type="ECO:0000313" key="1">
    <source>
        <dbReference type="EMBL" id="EPQ51039.1"/>
    </source>
</evidence>